<accession>A0A1H6EBP3</accession>
<proteinExistence type="predicted"/>
<gene>
    <name evidence="2" type="ORF">SAMN05216223_13265</name>
</gene>
<dbReference type="OrthoDB" id="3542391at2"/>
<dbReference type="RefSeq" id="WP_103890968.1">
    <property type="nucleotide sequence ID" value="NZ_FNVU01000032.1"/>
</dbReference>
<reference evidence="2 3" key="1">
    <citation type="submission" date="2016-10" db="EMBL/GenBank/DDBJ databases">
        <authorList>
            <person name="de Groot N.N."/>
        </authorList>
    </citation>
    <scope>NUCLEOTIDE SEQUENCE [LARGE SCALE GENOMIC DNA]</scope>
    <source>
        <strain evidence="2 3">CGMCC 4.2023</strain>
    </source>
</reference>
<keyword evidence="3" id="KW-1185">Reference proteome</keyword>
<dbReference type="Proteomes" id="UP000236754">
    <property type="component" value="Unassembled WGS sequence"/>
</dbReference>
<sequence length="172" mass="18145">MADPLTALAMTGATTLVASMATSAWQSARSRTAALFHRGGEDERLVGTRLDRSAARVEGAAETDGVRDGQIGRWRDDFEDLLRDHPEAEGELRGLIQEIQRQLPPVRQQWVQHITARDGGSAYGAQGPGSSVNVHHHADSGHQLPLPHGGPADPPGSPGSADPADPAAGNSR</sequence>
<organism evidence="2 3">
    <name type="scientific">Actinacidiphila yanglinensis</name>
    <dbReference type="NCBI Taxonomy" id="310779"/>
    <lineage>
        <taxon>Bacteria</taxon>
        <taxon>Bacillati</taxon>
        <taxon>Actinomycetota</taxon>
        <taxon>Actinomycetes</taxon>
        <taxon>Kitasatosporales</taxon>
        <taxon>Streptomycetaceae</taxon>
        <taxon>Actinacidiphila</taxon>
    </lineage>
</organism>
<evidence type="ECO:0000313" key="2">
    <source>
        <dbReference type="EMBL" id="SEG95210.1"/>
    </source>
</evidence>
<feature type="region of interest" description="Disordered" evidence="1">
    <location>
        <begin position="119"/>
        <end position="172"/>
    </location>
</feature>
<evidence type="ECO:0000256" key="1">
    <source>
        <dbReference type="SAM" id="MobiDB-lite"/>
    </source>
</evidence>
<dbReference type="AlphaFoldDB" id="A0A1H6EBP3"/>
<feature type="compositionally biased region" description="Low complexity" evidence="1">
    <location>
        <begin position="158"/>
        <end position="172"/>
    </location>
</feature>
<dbReference type="EMBL" id="FNVU01000032">
    <property type="protein sequence ID" value="SEG95210.1"/>
    <property type="molecule type" value="Genomic_DNA"/>
</dbReference>
<evidence type="ECO:0000313" key="3">
    <source>
        <dbReference type="Proteomes" id="UP000236754"/>
    </source>
</evidence>
<name>A0A1H6EBP3_9ACTN</name>
<protein>
    <submittedName>
        <fullName evidence="2">Uncharacterized protein</fullName>
    </submittedName>
</protein>